<accession>A0A495QXA5</accession>
<evidence type="ECO:0000256" key="1">
    <source>
        <dbReference type="ARBA" id="ARBA00022747"/>
    </source>
</evidence>
<evidence type="ECO:0000256" key="2">
    <source>
        <dbReference type="ARBA" id="ARBA00023125"/>
    </source>
</evidence>
<dbReference type="GO" id="GO:0003677">
    <property type="term" value="F:DNA binding"/>
    <property type="evidence" value="ECO:0007669"/>
    <property type="project" value="UniProtKB-KW"/>
</dbReference>
<gene>
    <name evidence="3" type="ORF">BZB76_0263</name>
</gene>
<evidence type="ECO:0000313" key="4">
    <source>
        <dbReference type="Proteomes" id="UP000274601"/>
    </source>
</evidence>
<dbReference type="SUPFAM" id="SSF116734">
    <property type="entry name" value="DNA methylase specificity domain"/>
    <property type="match status" value="2"/>
</dbReference>
<dbReference type="PANTHER" id="PTHR30408">
    <property type="entry name" value="TYPE-1 RESTRICTION ENZYME ECOKI SPECIFICITY PROTEIN"/>
    <property type="match status" value="1"/>
</dbReference>
<protein>
    <recommendedName>
        <fullName evidence="5">Type I restriction enzyme S subunit</fullName>
    </recommendedName>
</protein>
<proteinExistence type="predicted"/>
<dbReference type="RefSeq" id="WP_121432443.1">
    <property type="nucleotide sequence ID" value="NZ_RBWU01000001.1"/>
</dbReference>
<comment type="caution">
    <text evidence="3">The sequence shown here is derived from an EMBL/GenBank/DDBJ whole genome shotgun (WGS) entry which is preliminary data.</text>
</comment>
<keyword evidence="4" id="KW-1185">Reference proteome</keyword>
<dbReference type="NCBIfam" id="NF047740">
    <property type="entry name" value="antiphage_MADS5"/>
    <property type="match status" value="1"/>
</dbReference>
<name>A0A495QXA5_9ACTN</name>
<evidence type="ECO:0000313" key="3">
    <source>
        <dbReference type="EMBL" id="RKS78829.1"/>
    </source>
</evidence>
<sequence>MKLAEPDNPVRFSWLTDQGHRLSPGPYVSDGYAARMLLKNFPRTQTLAEVTSGRIFRPGIFKRDWTTHPEFGVPYLSSADIFQADLSSLAMITRKSFRKIPKLALEPGWTLITCAGMTAGRVTYARSDMDGFACSQHVIRAVPDVDVIPAGYLYTFLSSSYGSPMIKSAVYGTSVKHIEPAHLTDLPIPRLDEETEQRIDDLFQGAMTRRSRFQAGITESTRDFFESAGLSELVNFRWHDLARDTGFVVAPVESASLRSLNFSPRAQRLIGILGSVPNRTLGEICRDGSLRTGARFKRVDATPDNGVRLIGQRQAFWMRPEGRWVNPALSPADVTQKDETILIAAHGTLGDTEVYSRSVFVTGNWVQHAYSQDFVRVVSSDADFSGAFLFAFLRSEVAFRILRSMSVGGKQQEYHPKLLRGLPVPECSATDRERIAETVRQAYRWRDEADALEDEAQSLLTGAMAKASKKV</sequence>
<dbReference type="OrthoDB" id="9798929at2"/>
<dbReference type="InterPro" id="IPR052021">
    <property type="entry name" value="Type-I_RS_S_subunit"/>
</dbReference>
<evidence type="ECO:0008006" key="5">
    <source>
        <dbReference type="Google" id="ProtNLM"/>
    </source>
</evidence>
<dbReference type="Proteomes" id="UP000274601">
    <property type="component" value="Unassembled WGS sequence"/>
</dbReference>
<dbReference type="InterPro" id="IPR044946">
    <property type="entry name" value="Restrct_endonuc_typeI_TRD_sf"/>
</dbReference>
<dbReference type="EMBL" id="RBWU01000001">
    <property type="protein sequence ID" value="RKS78829.1"/>
    <property type="molecule type" value="Genomic_DNA"/>
</dbReference>
<dbReference type="PANTHER" id="PTHR30408:SF12">
    <property type="entry name" value="TYPE I RESTRICTION ENZYME MJAVIII SPECIFICITY SUBUNIT"/>
    <property type="match status" value="1"/>
</dbReference>
<keyword evidence="1" id="KW-0680">Restriction system</keyword>
<organism evidence="3 4">
    <name type="scientific">Actinomadura pelletieri DSM 43383</name>
    <dbReference type="NCBI Taxonomy" id="1120940"/>
    <lineage>
        <taxon>Bacteria</taxon>
        <taxon>Bacillati</taxon>
        <taxon>Actinomycetota</taxon>
        <taxon>Actinomycetes</taxon>
        <taxon>Streptosporangiales</taxon>
        <taxon>Thermomonosporaceae</taxon>
        <taxon>Actinomadura</taxon>
    </lineage>
</organism>
<reference evidence="3 4" key="1">
    <citation type="submission" date="2018-10" db="EMBL/GenBank/DDBJ databases">
        <title>Genomic Encyclopedia of Archaeal and Bacterial Type Strains, Phase II (KMG-II): from individual species to whole genera.</title>
        <authorList>
            <person name="Goeker M."/>
        </authorList>
    </citation>
    <scope>NUCLEOTIDE SEQUENCE [LARGE SCALE GENOMIC DNA]</scope>
    <source>
        <strain evidence="3 4">DSM 43383</strain>
    </source>
</reference>
<keyword evidence="2" id="KW-0238">DNA-binding</keyword>
<dbReference type="Gene3D" id="3.90.220.20">
    <property type="entry name" value="DNA methylase specificity domains"/>
    <property type="match status" value="2"/>
</dbReference>
<dbReference type="GO" id="GO:0009307">
    <property type="term" value="P:DNA restriction-modification system"/>
    <property type="evidence" value="ECO:0007669"/>
    <property type="project" value="UniProtKB-KW"/>
</dbReference>
<dbReference type="AlphaFoldDB" id="A0A495QXA5"/>